<dbReference type="AlphaFoldDB" id="A0A0P1G0L4"/>
<gene>
    <name evidence="2" type="ORF">TRM7557_00292</name>
</gene>
<keyword evidence="1" id="KW-1133">Transmembrane helix</keyword>
<evidence type="ECO:0000313" key="3">
    <source>
        <dbReference type="Proteomes" id="UP000052022"/>
    </source>
</evidence>
<organism evidence="2 3">
    <name type="scientific">Tritonibacter multivorans</name>
    <dbReference type="NCBI Taxonomy" id="928856"/>
    <lineage>
        <taxon>Bacteria</taxon>
        <taxon>Pseudomonadati</taxon>
        <taxon>Pseudomonadota</taxon>
        <taxon>Alphaproteobacteria</taxon>
        <taxon>Rhodobacterales</taxon>
        <taxon>Paracoccaceae</taxon>
        <taxon>Tritonibacter</taxon>
    </lineage>
</organism>
<keyword evidence="1" id="KW-0812">Transmembrane</keyword>
<dbReference type="EMBL" id="CYSD01000012">
    <property type="protein sequence ID" value="CUH75251.1"/>
    <property type="molecule type" value="Genomic_DNA"/>
</dbReference>
<protein>
    <submittedName>
        <fullName evidence="2">Uncharacterized protein</fullName>
    </submittedName>
</protein>
<keyword evidence="1" id="KW-0472">Membrane</keyword>
<feature type="transmembrane region" description="Helical" evidence="1">
    <location>
        <begin position="46"/>
        <end position="65"/>
    </location>
</feature>
<sequence length="161" mass="17362">MLKNDGEVLATITASPARRVMGAGMLGSLGCLTLYLAMTAPPSPGWLVFLLVVGAASLWCGIRLWQATAHTIELTETELRCTDGTLIARVEDLDHIDRGFFAFKPSNGFVLRSKASAPRAWYPGLWWRMGRRIGVGGVTPGQQGKAMSEILAAMMSGLEPQ</sequence>
<reference evidence="2 3" key="1">
    <citation type="submission" date="2015-09" db="EMBL/GenBank/DDBJ databases">
        <authorList>
            <consortium name="Swine Surveillance"/>
        </authorList>
    </citation>
    <scope>NUCLEOTIDE SEQUENCE [LARGE SCALE GENOMIC DNA]</scope>
    <source>
        <strain evidence="2 3">CECT 7557</strain>
    </source>
</reference>
<evidence type="ECO:0000256" key="1">
    <source>
        <dbReference type="SAM" id="Phobius"/>
    </source>
</evidence>
<accession>A0A0P1G0L4</accession>
<evidence type="ECO:0000313" key="2">
    <source>
        <dbReference type="EMBL" id="CUH75251.1"/>
    </source>
</evidence>
<proteinExistence type="predicted"/>
<name>A0A0P1G0L4_9RHOB</name>
<dbReference type="STRING" id="928856.SAMN04488049_10969"/>
<dbReference type="PROSITE" id="PS51257">
    <property type="entry name" value="PROKAR_LIPOPROTEIN"/>
    <property type="match status" value="1"/>
</dbReference>
<dbReference type="Proteomes" id="UP000052022">
    <property type="component" value="Unassembled WGS sequence"/>
</dbReference>
<dbReference type="OrthoDB" id="7862519at2"/>
<dbReference type="RefSeq" id="WP_058288445.1">
    <property type="nucleotide sequence ID" value="NZ_CYSD01000012.1"/>
</dbReference>
<keyword evidence="3" id="KW-1185">Reference proteome</keyword>
<feature type="transmembrane region" description="Helical" evidence="1">
    <location>
        <begin position="20"/>
        <end position="40"/>
    </location>
</feature>